<proteinExistence type="predicted"/>
<keyword evidence="2" id="KW-0413">Isomerase</keyword>
<dbReference type="InterPro" id="IPR036237">
    <property type="entry name" value="Xyl_isomerase-like_sf"/>
</dbReference>
<dbReference type="InterPro" id="IPR013022">
    <property type="entry name" value="Xyl_isomerase-like_TIM-brl"/>
</dbReference>
<keyword evidence="3" id="KW-1185">Reference proteome</keyword>
<protein>
    <submittedName>
        <fullName evidence="2">Sugar phosphate isomerase/epimerase family protein</fullName>
    </submittedName>
</protein>
<evidence type="ECO:0000313" key="2">
    <source>
        <dbReference type="EMBL" id="MEK0085952.1"/>
    </source>
</evidence>
<dbReference type="InterPro" id="IPR050312">
    <property type="entry name" value="IolE/XylAMocC-like"/>
</dbReference>
<dbReference type="PANTHER" id="PTHR12110">
    <property type="entry name" value="HYDROXYPYRUVATE ISOMERASE"/>
    <property type="match status" value="1"/>
</dbReference>
<gene>
    <name evidence="2" type="ORF">U1T56_22585</name>
</gene>
<evidence type="ECO:0000313" key="3">
    <source>
        <dbReference type="Proteomes" id="UP001375743"/>
    </source>
</evidence>
<dbReference type="GO" id="GO:0016853">
    <property type="term" value="F:isomerase activity"/>
    <property type="evidence" value="ECO:0007669"/>
    <property type="project" value="UniProtKB-KW"/>
</dbReference>
<organism evidence="2 3">
    <name type="scientific">Benzoatithermus flavus</name>
    <dbReference type="NCBI Taxonomy" id="3108223"/>
    <lineage>
        <taxon>Bacteria</taxon>
        <taxon>Pseudomonadati</taxon>
        <taxon>Pseudomonadota</taxon>
        <taxon>Alphaproteobacteria</taxon>
        <taxon>Geminicoccales</taxon>
        <taxon>Geminicoccaceae</taxon>
        <taxon>Benzoatithermus</taxon>
    </lineage>
</organism>
<comment type="caution">
    <text evidence="2">The sequence shown here is derived from an EMBL/GenBank/DDBJ whole genome shotgun (WGS) entry which is preliminary data.</text>
</comment>
<evidence type="ECO:0000259" key="1">
    <source>
        <dbReference type="Pfam" id="PF01261"/>
    </source>
</evidence>
<dbReference type="RefSeq" id="WP_418161800.1">
    <property type="nucleotide sequence ID" value="NZ_JBBLZC010000039.1"/>
</dbReference>
<dbReference type="SUPFAM" id="SSF51658">
    <property type="entry name" value="Xylose isomerase-like"/>
    <property type="match status" value="1"/>
</dbReference>
<feature type="domain" description="Xylose isomerase-like TIM barrel" evidence="1">
    <location>
        <begin position="28"/>
        <end position="277"/>
    </location>
</feature>
<dbReference type="Proteomes" id="UP001375743">
    <property type="component" value="Unassembled WGS sequence"/>
</dbReference>
<reference evidence="2 3" key="1">
    <citation type="submission" date="2024-01" db="EMBL/GenBank/DDBJ databases">
        <title>Multi-omics insights into the function and evolution of sodium benzoate biodegradation pathways in Benzoatithermus flavus gen. nov., sp. nov. from hot spring.</title>
        <authorList>
            <person name="Hu C.-J."/>
            <person name="Li W.-J."/>
        </authorList>
    </citation>
    <scope>NUCLEOTIDE SEQUENCE [LARGE SCALE GENOMIC DNA]</scope>
    <source>
        <strain evidence="2 3">SYSU G07066</strain>
    </source>
</reference>
<accession>A0ABU8Y190</accession>
<dbReference type="Pfam" id="PF01261">
    <property type="entry name" value="AP_endonuc_2"/>
    <property type="match status" value="1"/>
</dbReference>
<name>A0ABU8Y190_9PROT</name>
<dbReference type="Gene3D" id="3.20.20.150">
    <property type="entry name" value="Divalent-metal-dependent TIM barrel enzymes"/>
    <property type="match status" value="1"/>
</dbReference>
<dbReference type="EMBL" id="JBBLZC010000039">
    <property type="protein sequence ID" value="MEK0085952.1"/>
    <property type="molecule type" value="Genomic_DNA"/>
</dbReference>
<sequence>MKRTSIGTWAYNVGPYGEHPIPFATVLATLRELGFDGLELGGFNGYPNPQNHPTKEDRARLKEQVAGHGLAFSGFAQDLWSEHLLDTDDPSHYVASFEANCDFAADLGIKGIRVDAVQPPTIHRSVDYDTLLQRLISTWDHCIRYAADKGLYVCWEFEPGFAFNKPSDVLRVLDALPHENFGVLYDTCHGQMVAVVGARQEGKKETLKGGQLELISKLSGRINHIHLIDSDNTCHKDAAGNDETSAHPPFGEGVLDFDAIVPALAREKVGHDWWTVDLCFWPDAWNATAKCKAALDELVRKYG</sequence>